<feature type="domain" description="Plasmid pRiA4b Orf3-like" evidence="1">
    <location>
        <begin position="16"/>
        <end position="146"/>
    </location>
</feature>
<reference evidence="2 3" key="1">
    <citation type="journal article" date="2020" name="J Geophys Res Biogeosci">
        <title>Magnetotaxis as an Adaptation to Enable Bacterial Shuttling of Microbial Sulfur and Sulfur Cycling Across Aquatic Oxic#Anoxic Interfaces.</title>
        <authorList>
            <person name="Li J."/>
            <person name="Liu P."/>
            <person name="Wang J."/>
            <person name="Roberts A.P."/>
            <person name="Pan Y."/>
        </authorList>
    </citation>
    <scope>NUCLEOTIDE SEQUENCE [LARGE SCALE GENOMIC DNA]</scope>
    <source>
        <strain evidence="2 3">MYR-1_YQ</strain>
    </source>
</reference>
<evidence type="ECO:0000313" key="3">
    <source>
        <dbReference type="Proteomes" id="UP001196980"/>
    </source>
</evidence>
<proteinExistence type="predicted"/>
<dbReference type="RefSeq" id="WP_218253282.1">
    <property type="nucleotide sequence ID" value="NZ_JABXWD010000310.1"/>
</dbReference>
<comment type="caution">
    <text evidence="2">The sequence shown here is derived from an EMBL/GenBank/DDBJ whole genome shotgun (WGS) entry which is preliminary data.</text>
</comment>
<feature type="non-terminal residue" evidence="2">
    <location>
        <position position="1"/>
    </location>
</feature>
<dbReference type="EMBL" id="JABXWD010000310">
    <property type="protein sequence ID" value="MBV6342668.1"/>
    <property type="molecule type" value="Genomic_DNA"/>
</dbReference>
<dbReference type="Pfam" id="PF07929">
    <property type="entry name" value="PRiA4_ORF3"/>
    <property type="match status" value="1"/>
</dbReference>
<organism evidence="2 3">
    <name type="scientific">Candidatus Magnetobacterium casense</name>
    <dbReference type="NCBI Taxonomy" id="1455061"/>
    <lineage>
        <taxon>Bacteria</taxon>
        <taxon>Pseudomonadati</taxon>
        <taxon>Nitrospirota</taxon>
        <taxon>Thermodesulfovibrionia</taxon>
        <taxon>Thermodesulfovibrionales</taxon>
        <taxon>Candidatus Magnetobacteriaceae</taxon>
        <taxon>Candidatus Magnetobacterium</taxon>
    </lineage>
</organism>
<sequence length="155" mass="17849">VNDLAVATPKFTGGLYTFKVVLQEFGMVTSQACWRRIALTGEMTLDTLSGAILDAFDFAYDHLYVFTYRDRRGVLTNACHYDMDEGPYANQVSVGELELKKGTVIDYVYDLGEKWCFNIIMEGHQEEYNKLLEYPRLLETHGEAPEQYPVYEEDF</sequence>
<dbReference type="Proteomes" id="UP001196980">
    <property type="component" value="Unassembled WGS sequence"/>
</dbReference>
<evidence type="ECO:0000259" key="1">
    <source>
        <dbReference type="Pfam" id="PF07929"/>
    </source>
</evidence>
<gene>
    <name evidence="2" type="ORF">HWQ67_13855</name>
</gene>
<name>A0ABS6S2Q7_9BACT</name>
<accession>A0ABS6S2Q7</accession>
<evidence type="ECO:0000313" key="2">
    <source>
        <dbReference type="EMBL" id="MBV6342668.1"/>
    </source>
</evidence>
<protein>
    <submittedName>
        <fullName evidence="2">Plasmid pRiA4b ORF-3 family protein</fullName>
    </submittedName>
</protein>
<keyword evidence="3" id="KW-1185">Reference proteome</keyword>
<dbReference type="InterPro" id="IPR012912">
    <property type="entry name" value="Plasmid_pRiA4b_Orf3-like"/>
</dbReference>